<dbReference type="AlphaFoldDB" id="A0A1Y1IP69"/>
<protein>
    <recommendedName>
        <fullName evidence="1">DCD domain-containing protein</fullName>
    </recommendedName>
</protein>
<evidence type="ECO:0000313" key="3">
    <source>
        <dbReference type="Proteomes" id="UP000054558"/>
    </source>
</evidence>
<dbReference type="PANTHER" id="PTHR46034">
    <property type="match status" value="1"/>
</dbReference>
<feature type="domain" description="DCD" evidence="1">
    <location>
        <begin position="27"/>
        <end position="160"/>
    </location>
</feature>
<dbReference type="OrthoDB" id="45365at2759"/>
<dbReference type="SMART" id="SM00767">
    <property type="entry name" value="DCD"/>
    <property type="match status" value="1"/>
</dbReference>
<dbReference type="PROSITE" id="PS51222">
    <property type="entry name" value="DCD"/>
    <property type="match status" value="1"/>
</dbReference>
<dbReference type="Gene3D" id="1.20.120.1240">
    <property type="entry name" value="Dynamin, middle domain"/>
    <property type="match status" value="1"/>
</dbReference>
<dbReference type="InterPro" id="IPR013989">
    <property type="entry name" value="Dev_and_cell_death_domain"/>
</dbReference>
<dbReference type="STRING" id="105231.A0A1Y1IP69"/>
<dbReference type="Proteomes" id="UP000054558">
    <property type="component" value="Unassembled WGS sequence"/>
</dbReference>
<name>A0A1Y1IP69_KLENI</name>
<dbReference type="Pfam" id="PF10539">
    <property type="entry name" value="Dev_Cell_Death"/>
    <property type="match status" value="1"/>
</dbReference>
<keyword evidence="3" id="KW-1185">Reference proteome</keyword>
<reference evidence="2 3" key="1">
    <citation type="journal article" date="2014" name="Nat. Commun.">
        <title>Klebsormidium flaccidum genome reveals primary factors for plant terrestrial adaptation.</title>
        <authorList>
            <person name="Hori K."/>
            <person name="Maruyama F."/>
            <person name="Fujisawa T."/>
            <person name="Togashi T."/>
            <person name="Yamamoto N."/>
            <person name="Seo M."/>
            <person name="Sato S."/>
            <person name="Yamada T."/>
            <person name="Mori H."/>
            <person name="Tajima N."/>
            <person name="Moriyama T."/>
            <person name="Ikeuchi M."/>
            <person name="Watanabe M."/>
            <person name="Wada H."/>
            <person name="Kobayashi K."/>
            <person name="Saito M."/>
            <person name="Masuda T."/>
            <person name="Sasaki-Sekimoto Y."/>
            <person name="Mashiguchi K."/>
            <person name="Awai K."/>
            <person name="Shimojima M."/>
            <person name="Masuda S."/>
            <person name="Iwai M."/>
            <person name="Nobusawa T."/>
            <person name="Narise T."/>
            <person name="Kondo S."/>
            <person name="Saito H."/>
            <person name="Sato R."/>
            <person name="Murakawa M."/>
            <person name="Ihara Y."/>
            <person name="Oshima-Yamada Y."/>
            <person name="Ohtaka K."/>
            <person name="Satoh M."/>
            <person name="Sonobe K."/>
            <person name="Ishii M."/>
            <person name="Ohtani R."/>
            <person name="Kanamori-Sato M."/>
            <person name="Honoki R."/>
            <person name="Miyazaki D."/>
            <person name="Mochizuki H."/>
            <person name="Umetsu J."/>
            <person name="Higashi K."/>
            <person name="Shibata D."/>
            <person name="Kamiya Y."/>
            <person name="Sato N."/>
            <person name="Nakamura Y."/>
            <person name="Tabata S."/>
            <person name="Ida S."/>
            <person name="Kurokawa K."/>
            <person name="Ohta H."/>
        </authorList>
    </citation>
    <scope>NUCLEOTIDE SEQUENCE [LARGE SCALE GENOMIC DNA]</scope>
    <source>
        <strain evidence="2 3">NIES-2285</strain>
    </source>
</reference>
<dbReference type="PANTHER" id="PTHR46034:SF7">
    <property type="entry name" value="INFLUENZA VIRUS NS1A-BINDING PROTEIN"/>
    <property type="match status" value="1"/>
</dbReference>
<organism evidence="2 3">
    <name type="scientific">Klebsormidium nitens</name>
    <name type="common">Green alga</name>
    <name type="synonym">Ulothrix nitens</name>
    <dbReference type="NCBI Taxonomy" id="105231"/>
    <lineage>
        <taxon>Eukaryota</taxon>
        <taxon>Viridiplantae</taxon>
        <taxon>Streptophyta</taxon>
        <taxon>Klebsormidiophyceae</taxon>
        <taxon>Klebsormidiales</taxon>
        <taxon>Klebsormidiaceae</taxon>
        <taxon>Klebsormidium</taxon>
    </lineage>
</organism>
<sequence length="541" mass="58718">MGAKKYGLSPHLRHQAFVPPSRKLSCTELAGVILGCTNSTESDCLRKGLFGLPSNHYSYVRLITPGLPLFLFNYQSRTLSGVFRATSNGGLEIDRTAWSGNNFSATRFPAQVQVQLWEQCPVLTEEVFGPILQANYYTNGKFLFELDTVQTQSLLAEFGLTDSPPTVAPAPPLLSPPLVPAAPCPLVVNPVTYFQPAAYTYPYLTPAPYPYYTAPFSVLPSLSPIPVYSPPVQAPAVCIAPTASLPAAGPAFDIGVLMAGQNASHQSTAKRRRVSKTTNGAPSALIAPQSFSFLQASEAGGALAWEECWGERPSSAVATVLENFYGRLQARASQFYEQSYRDKIVIKLLGLGGSVGGEEAVLRELVQEEVGKAHLTCCALVREVKAAALTEGLAALEGLPLEHSAMVQQRRRALQDGLARFEASGLAYVERAKEKGRTVIFTSNSHYLQDSVGKARTRLRQRFGAPATAELERAEGLQIKVGAYWKVLLKRLADEIPIELKYTLQQELKLSPDLFGCSDQGLDAVGTAASGQPARRRKRKR</sequence>
<dbReference type="InterPro" id="IPR044832">
    <property type="entry name" value="NRP-like"/>
</dbReference>
<evidence type="ECO:0000313" key="2">
    <source>
        <dbReference type="EMBL" id="GAQ90417.1"/>
    </source>
</evidence>
<accession>A0A1Y1IP69</accession>
<proteinExistence type="predicted"/>
<evidence type="ECO:0000259" key="1">
    <source>
        <dbReference type="PROSITE" id="PS51222"/>
    </source>
</evidence>
<gene>
    <name evidence="2" type="ORF">KFL_006370020</name>
</gene>
<dbReference type="EMBL" id="DF237586">
    <property type="protein sequence ID" value="GAQ90417.1"/>
    <property type="molecule type" value="Genomic_DNA"/>
</dbReference>
<dbReference type="GO" id="GO:0034976">
    <property type="term" value="P:response to endoplasmic reticulum stress"/>
    <property type="evidence" value="ECO:0007669"/>
    <property type="project" value="InterPro"/>
</dbReference>